<evidence type="ECO:0000256" key="1">
    <source>
        <dbReference type="SAM" id="Phobius"/>
    </source>
</evidence>
<dbReference type="AlphaFoldDB" id="A0A1Z5JX87"/>
<gene>
    <name evidence="2" type="ORF">FisN_2Lh144</name>
</gene>
<proteinExistence type="predicted"/>
<dbReference type="InParanoid" id="A0A1Z5JX87"/>
<keyword evidence="1" id="KW-0812">Transmembrane</keyword>
<dbReference type="Proteomes" id="UP000198406">
    <property type="component" value="Unassembled WGS sequence"/>
</dbReference>
<comment type="caution">
    <text evidence="2">The sequence shown here is derived from an EMBL/GenBank/DDBJ whole genome shotgun (WGS) entry which is preliminary data.</text>
</comment>
<evidence type="ECO:0000313" key="2">
    <source>
        <dbReference type="EMBL" id="GAX18486.1"/>
    </source>
</evidence>
<keyword evidence="1" id="KW-1133">Transmembrane helix</keyword>
<organism evidence="2 3">
    <name type="scientific">Fistulifera solaris</name>
    <name type="common">Oleaginous diatom</name>
    <dbReference type="NCBI Taxonomy" id="1519565"/>
    <lineage>
        <taxon>Eukaryota</taxon>
        <taxon>Sar</taxon>
        <taxon>Stramenopiles</taxon>
        <taxon>Ochrophyta</taxon>
        <taxon>Bacillariophyta</taxon>
        <taxon>Bacillariophyceae</taxon>
        <taxon>Bacillariophycidae</taxon>
        <taxon>Naviculales</taxon>
        <taxon>Naviculaceae</taxon>
        <taxon>Fistulifera</taxon>
    </lineage>
</organism>
<keyword evidence="3" id="KW-1185">Reference proteome</keyword>
<dbReference type="EMBL" id="BDSP01000130">
    <property type="protein sequence ID" value="GAX18486.1"/>
    <property type="molecule type" value="Genomic_DNA"/>
</dbReference>
<evidence type="ECO:0000313" key="3">
    <source>
        <dbReference type="Proteomes" id="UP000198406"/>
    </source>
</evidence>
<reference evidence="2 3" key="1">
    <citation type="journal article" date="2015" name="Plant Cell">
        <title>Oil accumulation by the oleaginous diatom Fistulifera solaris as revealed by the genome and transcriptome.</title>
        <authorList>
            <person name="Tanaka T."/>
            <person name="Maeda Y."/>
            <person name="Veluchamy A."/>
            <person name="Tanaka M."/>
            <person name="Abida H."/>
            <person name="Marechal E."/>
            <person name="Bowler C."/>
            <person name="Muto M."/>
            <person name="Sunaga Y."/>
            <person name="Tanaka M."/>
            <person name="Yoshino T."/>
            <person name="Taniguchi T."/>
            <person name="Fukuda Y."/>
            <person name="Nemoto M."/>
            <person name="Matsumoto M."/>
            <person name="Wong P.S."/>
            <person name="Aburatani S."/>
            <person name="Fujibuchi W."/>
        </authorList>
    </citation>
    <scope>NUCLEOTIDE SEQUENCE [LARGE SCALE GENOMIC DNA]</scope>
    <source>
        <strain evidence="2 3">JPCC DA0580</strain>
    </source>
</reference>
<dbReference type="OrthoDB" id="38337at2759"/>
<sequence length="514" mass="58297">MKQRILSPSHKTPSPRKGYITTAYINCKERFNNMNPRHRWAFFGVWLLWKLIAGCIVLYVAYEEFLPSPSGLRASSSESGKTRVLYIVTSLAEFNTGQRKTVKNQDRLKEVLLPVLADSIQSIVKHPHLQVDVFLITAFSLQPEREALIRRHLPPIVGLQVWEDACPLGYDPPLREATTSARLSENTRALARQHRYVIRDKMEYYDLFVAVEDDMRITGEHIQHFMETSKAIDALREAAPLSGSSSTDWKAPLSRPQLDRMVPGFVRVEVLLNPAEHGPQTKLAPIPLDYEFSSSSSEAHFDPSICCHVNLTDDLIPREVPIPPSPPRDDIVIWETTIEAMAVRKLPNLGWVALLPGPGKKMKETDRIFGYWSGDGGAFGEDATKPSPGEPHLIAQQGGWMATRDQIHRLQDLCMGSFLPPFDPPEYRSDGQESMNVEFWSGGYQFFTGVKGGCNMQRIVRLQPEHFSKHFIYHAANNKQRQLSRERMLKADHFMAQLNSVRKAAEKVLLQSNM</sequence>
<name>A0A1Z5JX87_FISSO</name>
<feature type="transmembrane region" description="Helical" evidence="1">
    <location>
        <begin position="40"/>
        <end position="62"/>
    </location>
</feature>
<keyword evidence="1" id="KW-0472">Membrane</keyword>
<protein>
    <submittedName>
        <fullName evidence="2">Uncharacterized protein</fullName>
    </submittedName>
</protein>
<accession>A0A1Z5JX87</accession>